<evidence type="ECO:0000313" key="2">
    <source>
        <dbReference type="EMBL" id="RVD92205.1"/>
    </source>
</evidence>
<keyword evidence="3" id="KW-1185">Reference proteome</keyword>
<dbReference type="VEuPathDB" id="MicrosporidiaDB:TUBRATIS_12970"/>
<evidence type="ECO:0000313" key="3">
    <source>
        <dbReference type="Proteomes" id="UP000282876"/>
    </source>
</evidence>
<comment type="caution">
    <text evidence="2">The sequence shown here is derived from an EMBL/GenBank/DDBJ whole genome shotgun (WGS) entry which is preliminary data.</text>
</comment>
<dbReference type="AlphaFoldDB" id="A0A437ALZ1"/>
<dbReference type="Proteomes" id="UP000282876">
    <property type="component" value="Unassembled WGS sequence"/>
</dbReference>
<proteinExistence type="predicted"/>
<sequence length="659" mass="76753">MLLYLIISVCTERKRKFSDFNSSMIPTKSLKFIDTDSEYDKEKIKIPEAKKIFYNEEEPFETQINLEDFNQCFNEGEVLAQNIVSDEDYKSLENELTFSDISFDLSFDNADKNFLEMVNKNQKSINEAMKEIIFFNPHFEEPSECIDDKEKQIKLQETTEANSAKIERENSYSSSTNEGQSNDSTNEKLCTTNQKTESIIPLIVDSINSELDSKKEEDKSTFTFNSDLNFFDVVESKVPGEIIILGDQMASTTWKIEDKKMKIKTKGKETEFSFATFEKKDLNILYMKKMNQLPLITEKVDILKNLSEKYHIYLSCILSMIYPKKKSEDVNNYRKAAMAKYFTDFINDDLLKSMNLNEKYKNKNFYKLPALFFICRSDDIITKEFNDYVKKYYDLAHSLIMNKLDTFLIALRASKHKNSNVLDQADTLYHLIGIFLNNEDHQILKTMFPELDAVIKIIFTAKRSIKLLRLTYILVNIIVIKFNYLRTAIKKEIDFNLHLHSDFHVESTILKCFIANVNIIMSIIYINSCKSELNSEILKSITLKGFIAFVSSKNMFELRSSLLLGLCFLDSSTFGHFNNCVFNKNITESRTFKTFYPQVMNLQESLLYSYYEGKFIAITNIRKDMSDQLINLGFDSGSISVLNGKIKEIRQYFNKNTFN</sequence>
<name>A0A437ALZ1_9MICR</name>
<evidence type="ECO:0000256" key="1">
    <source>
        <dbReference type="SAM" id="MobiDB-lite"/>
    </source>
</evidence>
<reference evidence="2 3" key="1">
    <citation type="submission" date="2018-10" db="EMBL/GenBank/DDBJ databases">
        <title>Draft genome sequence of the microsporidian Tubulinosema ratisbonensis.</title>
        <authorList>
            <person name="Polonais V."/>
            <person name="Peyretaillade E."/>
            <person name="Niehus S."/>
            <person name="Wawrzyniak I."/>
            <person name="Franchet A."/>
            <person name="Gaspin C."/>
            <person name="Reichstadt M."/>
            <person name="Belser C."/>
            <person name="Labadie K."/>
            <person name="Delbac F."/>
            <person name="Ferrandon D."/>
        </authorList>
    </citation>
    <scope>NUCLEOTIDE SEQUENCE [LARGE SCALE GENOMIC DNA]</scope>
    <source>
        <strain evidence="2 3">Franzen</strain>
    </source>
</reference>
<dbReference type="EMBL" id="RCSS01000279">
    <property type="protein sequence ID" value="RVD92205.1"/>
    <property type="molecule type" value="Genomic_DNA"/>
</dbReference>
<gene>
    <name evidence="2" type="ORF">TUBRATIS_12970</name>
</gene>
<organism evidence="2 3">
    <name type="scientific">Tubulinosema ratisbonensis</name>
    <dbReference type="NCBI Taxonomy" id="291195"/>
    <lineage>
        <taxon>Eukaryota</taxon>
        <taxon>Fungi</taxon>
        <taxon>Fungi incertae sedis</taxon>
        <taxon>Microsporidia</taxon>
        <taxon>Tubulinosematoidea</taxon>
        <taxon>Tubulinosematidae</taxon>
        <taxon>Tubulinosema</taxon>
    </lineage>
</organism>
<feature type="compositionally biased region" description="Polar residues" evidence="1">
    <location>
        <begin position="171"/>
        <end position="188"/>
    </location>
</feature>
<protein>
    <submittedName>
        <fullName evidence="2">Uncharacterized protein</fullName>
    </submittedName>
</protein>
<accession>A0A437ALZ1</accession>
<feature type="region of interest" description="Disordered" evidence="1">
    <location>
        <begin position="157"/>
        <end position="188"/>
    </location>
</feature>